<feature type="compositionally biased region" description="Low complexity" evidence="1">
    <location>
        <begin position="10"/>
        <end position="19"/>
    </location>
</feature>
<evidence type="ECO:0000256" key="1">
    <source>
        <dbReference type="SAM" id="MobiDB-lite"/>
    </source>
</evidence>
<organism evidence="2 3">
    <name type="scientific">Streptomyces machairae</name>
    <dbReference type="NCBI Taxonomy" id="3134109"/>
    <lineage>
        <taxon>Bacteria</taxon>
        <taxon>Bacillati</taxon>
        <taxon>Actinomycetota</taxon>
        <taxon>Actinomycetes</taxon>
        <taxon>Kitasatosporales</taxon>
        <taxon>Streptomycetaceae</taxon>
        <taxon>Streptomyces</taxon>
    </lineage>
</organism>
<reference evidence="2 3" key="1">
    <citation type="submission" date="2024-03" db="EMBL/GenBank/DDBJ databases">
        <title>Novel Streptomyces species of biotechnological and ecological value are a feature of Machair soil.</title>
        <authorList>
            <person name="Prole J.R."/>
            <person name="Goodfellow M."/>
            <person name="Allenby N."/>
            <person name="Ward A.C."/>
        </authorList>
    </citation>
    <scope>NUCLEOTIDE SEQUENCE [LARGE SCALE GENOMIC DNA]</scope>
    <source>
        <strain evidence="2 3">MS1.AVA.1</strain>
    </source>
</reference>
<evidence type="ECO:0000313" key="3">
    <source>
        <dbReference type="Proteomes" id="UP001376459"/>
    </source>
</evidence>
<dbReference type="EMBL" id="JBBKAK010000001">
    <property type="protein sequence ID" value="MEJ8672617.1"/>
    <property type="molecule type" value="Genomic_DNA"/>
</dbReference>
<proteinExistence type="predicted"/>
<name>A0ABU8UUS6_9ACTN</name>
<accession>A0ABU8UUS6</accession>
<feature type="region of interest" description="Disordered" evidence="1">
    <location>
        <begin position="1"/>
        <end position="67"/>
    </location>
</feature>
<evidence type="ECO:0000313" key="2">
    <source>
        <dbReference type="EMBL" id="MEJ8672617.1"/>
    </source>
</evidence>
<feature type="compositionally biased region" description="Basic residues" evidence="1">
    <location>
        <begin position="44"/>
        <end position="56"/>
    </location>
</feature>
<dbReference type="Proteomes" id="UP001376459">
    <property type="component" value="Unassembled WGS sequence"/>
</dbReference>
<sequence>MVDIAPQNPNPTSSSSTAADPLPTCERTAQARAESSRVLPPTRARAHRLLTPRRSSHPVTPACPSSAAPLTAQIPAIRPAAVVVE</sequence>
<gene>
    <name evidence="2" type="ORF">WKI71_42695</name>
</gene>
<keyword evidence="3" id="KW-1185">Reference proteome</keyword>
<comment type="caution">
    <text evidence="2">The sequence shown here is derived from an EMBL/GenBank/DDBJ whole genome shotgun (WGS) entry which is preliminary data.</text>
</comment>
<protein>
    <submittedName>
        <fullName evidence="2">Uncharacterized protein</fullName>
    </submittedName>
</protein>